<reference evidence="5 6" key="1">
    <citation type="submission" date="2016-12" db="EMBL/GenBank/DDBJ databases">
        <authorList>
            <person name="Song W.-J."/>
            <person name="Kurnit D.M."/>
        </authorList>
    </citation>
    <scope>NUCLEOTIDE SEQUENCE [LARGE SCALE GENOMIC DNA]</scope>
    <source>
        <strain evidence="5 6">CGMCC 1.10808</strain>
    </source>
</reference>
<dbReference type="PROSITE" id="PS50005">
    <property type="entry name" value="TPR"/>
    <property type="match status" value="1"/>
</dbReference>
<dbReference type="InterPro" id="IPR011990">
    <property type="entry name" value="TPR-like_helical_dom_sf"/>
</dbReference>
<dbReference type="InterPro" id="IPR019734">
    <property type="entry name" value="TPR_rpt"/>
</dbReference>
<dbReference type="AlphaFoldDB" id="A0A1M7TJY1"/>
<sequence length="283" mass="31252">MIARSAARGLAAFVLLGLLSACAQQGAQDAKTARLDTNPIDNLNLNDIMLTVADAEDAVEYFRKTLAQNPDREDLQRGYAYALMRARKYPEARLAFRALIEAGRAQPADRVEYAHALARLEQWDDVAAQLALLPEGFVSARRLMLEALLADHRRDWAAADAAYERARQMAAQPAPVYNNWGVSKMARGDFAGAEEAFEKALTYDPSLFSAKNNLALTYGLQRRYRLPLVSMTDEERAILKHNLGLLALRQGDKAVARGLFAEAVEAHPRHFEAAAAKLAALDE</sequence>
<feature type="chain" id="PRO_5009929451" evidence="4">
    <location>
        <begin position="24"/>
        <end position="283"/>
    </location>
</feature>
<feature type="repeat" description="TPR" evidence="3">
    <location>
        <begin position="174"/>
        <end position="207"/>
    </location>
</feature>
<gene>
    <name evidence="5" type="ORF">SAMN05216200_10782</name>
</gene>
<evidence type="ECO:0000256" key="3">
    <source>
        <dbReference type="PROSITE-ProRule" id="PRU00339"/>
    </source>
</evidence>
<evidence type="ECO:0000256" key="1">
    <source>
        <dbReference type="ARBA" id="ARBA00022737"/>
    </source>
</evidence>
<organism evidence="5 6">
    <name type="scientific">Oceanicella actignis</name>
    <dbReference type="NCBI Taxonomy" id="1189325"/>
    <lineage>
        <taxon>Bacteria</taxon>
        <taxon>Pseudomonadati</taxon>
        <taxon>Pseudomonadota</taxon>
        <taxon>Alphaproteobacteria</taxon>
        <taxon>Rhodobacterales</taxon>
        <taxon>Paracoccaceae</taxon>
        <taxon>Oceanicella</taxon>
    </lineage>
</organism>
<evidence type="ECO:0000256" key="4">
    <source>
        <dbReference type="SAM" id="SignalP"/>
    </source>
</evidence>
<dbReference type="SUPFAM" id="SSF48452">
    <property type="entry name" value="TPR-like"/>
    <property type="match status" value="1"/>
</dbReference>
<dbReference type="PROSITE" id="PS51257">
    <property type="entry name" value="PROKAR_LIPOPROTEIN"/>
    <property type="match status" value="1"/>
</dbReference>
<dbReference type="Proteomes" id="UP000184066">
    <property type="component" value="Unassembled WGS sequence"/>
</dbReference>
<accession>A0A1M7TJY1</accession>
<dbReference type="RefSeq" id="WP_072747710.1">
    <property type="nucleotide sequence ID" value="NZ_FOHL01000007.1"/>
</dbReference>
<keyword evidence="6" id="KW-1185">Reference proteome</keyword>
<name>A0A1M7TJY1_9RHOB</name>
<dbReference type="InterPro" id="IPR013105">
    <property type="entry name" value="TPR_2"/>
</dbReference>
<keyword evidence="4" id="KW-0732">Signal</keyword>
<evidence type="ECO:0000313" key="5">
    <source>
        <dbReference type="EMBL" id="SHN71059.1"/>
    </source>
</evidence>
<dbReference type="Pfam" id="PF13432">
    <property type="entry name" value="TPR_16"/>
    <property type="match status" value="2"/>
</dbReference>
<evidence type="ECO:0000313" key="6">
    <source>
        <dbReference type="Proteomes" id="UP000184066"/>
    </source>
</evidence>
<feature type="signal peptide" evidence="4">
    <location>
        <begin position="1"/>
        <end position="23"/>
    </location>
</feature>
<dbReference type="STRING" id="1189325.SAMN04488119_10783"/>
<keyword evidence="2 3" id="KW-0802">TPR repeat</keyword>
<dbReference type="Gene3D" id="1.25.40.10">
    <property type="entry name" value="Tetratricopeptide repeat domain"/>
    <property type="match status" value="2"/>
</dbReference>
<dbReference type="EMBL" id="FRDL01000007">
    <property type="protein sequence ID" value="SHN71059.1"/>
    <property type="molecule type" value="Genomic_DNA"/>
</dbReference>
<keyword evidence="1" id="KW-0677">Repeat</keyword>
<dbReference type="OrthoDB" id="7819234at2"/>
<protein>
    <submittedName>
        <fullName evidence="5">Flp pilus assembly protein TadD, contains TPR repeats</fullName>
    </submittedName>
</protein>
<dbReference type="SMART" id="SM00028">
    <property type="entry name" value="TPR"/>
    <property type="match status" value="3"/>
</dbReference>
<dbReference type="Pfam" id="PF07719">
    <property type="entry name" value="TPR_2"/>
    <property type="match status" value="1"/>
</dbReference>
<evidence type="ECO:0000256" key="2">
    <source>
        <dbReference type="ARBA" id="ARBA00022803"/>
    </source>
</evidence>
<proteinExistence type="predicted"/>